<dbReference type="EMBL" id="AWYA01000015">
    <property type="protein sequence ID" value="KIC05558.1"/>
    <property type="molecule type" value="Genomic_DNA"/>
</dbReference>
<dbReference type="GO" id="GO:0016829">
    <property type="term" value="F:lyase activity"/>
    <property type="evidence" value="ECO:0007669"/>
    <property type="project" value="UniProtKB-KW"/>
</dbReference>
<dbReference type="Proteomes" id="UP000031011">
    <property type="component" value="Unassembled WGS sequence"/>
</dbReference>
<gene>
    <name evidence="2" type="ORF">LRN_0514</name>
</gene>
<name>A0A837DW80_9LACO</name>
<sequence length="71" mass="8480">MADEIEHGKRQEDACFGFFRRVVQKEDFSEYAENRKLVDAICQSHQSIHAKNMRQSRSFNEGSCRENRKHY</sequence>
<organism evidence="2 3">
    <name type="scientific">Ligilactobacillus ruminis DPC 6832</name>
    <dbReference type="NCBI Taxonomy" id="1402208"/>
    <lineage>
        <taxon>Bacteria</taxon>
        <taxon>Bacillati</taxon>
        <taxon>Bacillota</taxon>
        <taxon>Bacilli</taxon>
        <taxon>Lactobacillales</taxon>
        <taxon>Lactobacillaceae</taxon>
        <taxon>Ligilactobacillus</taxon>
    </lineage>
</organism>
<dbReference type="AlphaFoldDB" id="A0A837DW80"/>
<proteinExistence type="predicted"/>
<evidence type="ECO:0000313" key="3">
    <source>
        <dbReference type="Proteomes" id="UP000031011"/>
    </source>
</evidence>
<feature type="compositionally biased region" description="Polar residues" evidence="1">
    <location>
        <begin position="49"/>
        <end position="61"/>
    </location>
</feature>
<accession>A0A837DW80</accession>
<comment type="caution">
    <text evidence="2">The sequence shown here is derived from an EMBL/GenBank/DDBJ whole genome shotgun (WGS) entry which is preliminary data.</text>
</comment>
<evidence type="ECO:0000256" key="1">
    <source>
        <dbReference type="SAM" id="MobiDB-lite"/>
    </source>
</evidence>
<keyword evidence="2" id="KW-0456">Lyase</keyword>
<evidence type="ECO:0000313" key="2">
    <source>
        <dbReference type="EMBL" id="KIC05558.1"/>
    </source>
</evidence>
<protein>
    <submittedName>
        <fullName evidence="2">Aminodeoxychorismate lyase</fullName>
    </submittedName>
</protein>
<reference evidence="2 3" key="1">
    <citation type="journal article" date="2015" name="BMC Microbiol.">
        <title>Lactobacillus ruminis strains cluster according to their mammalian gut source.</title>
        <authorList>
            <person name="O' Donnell M.M."/>
            <person name="Harris H.M."/>
            <person name="Lynch D.B."/>
            <person name="Ross R.P."/>
            <person name="O'Toole P.W."/>
        </authorList>
    </citation>
    <scope>NUCLEOTIDE SEQUENCE [LARGE SCALE GENOMIC DNA]</scope>
    <source>
        <strain evidence="2 3">DPC 6832</strain>
    </source>
</reference>
<feature type="region of interest" description="Disordered" evidence="1">
    <location>
        <begin position="49"/>
        <end position="71"/>
    </location>
</feature>